<evidence type="ECO:0000313" key="3">
    <source>
        <dbReference type="EMBL" id="THU93948.1"/>
    </source>
</evidence>
<feature type="transmembrane region" description="Helical" evidence="2">
    <location>
        <begin position="66"/>
        <end position="87"/>
    </location>
</feature>
<gene>
    <name evidence="3" type="ORF">K435DRAFT_840025</name>
</gene>
<keyword evidence="2" id="KW-1133">Transmembrane helix</keyword>
<evidence type="ECO:0000256" key="2">
    <source>
        <dbReference type="SAM" id="Phobius"/>
    </source>
</evidence>
<organism evidence="3 4">
    <name type="scientific">Dendrothele bispora (strain CBS 962.96)</name>
    <dbReference type="NCBI Taxonomy" id="1314807"/>
    <lineage>
        <taxon>Eukaryota</taxon>
        <taxon>Fungi</taxon>
        <taxon>Dikarya</taxon>
        <taxon>Basidiomycota</taxon>
        <taxon>Agaricomycotina</taxon>
        <taxon>Agaricomycetes</taxon>
        <taxon>Agaricomycetidae</taxon>
        <taxon>Agaricales</taxon>
        <taxon>Agaricales incertae sedis</taxon>
        <taxon>Dendrothele</taxon>
    </lineage>
</organism>
<protein>
    <submittedName>
        <fullName evidence="3">Uncharacterized protein</fullName>
    </submittedName>
</protein>
<dbReference type="EMBL" id="ML179235">
    <property type="protein sequence ID" value="THU93948.1"/>
    <property type="molecule type" value="Genomic_DNA"/>
</dbReference>
<feature type="region of interest" description="Disordered" evidence="1">
    <location>
        <begin position="117"/>
        <end position="144"/>
    </location>
</feature>
<proteinExistence type="predicted"/>
<sequence length="235" mass="27007">MSNYGRRRPSDRTDLSREIFPMTYGPSNVFYKTTMLYNWQNVETCGLETQRMVHGFLVSLVTQPLILVYSLLVCVICYLQPSLVFFIDDIIHCAELSTTDVGNRFFVVSTSLTQATPNSKKRLKRKGEEKKDKEKRKVQSKPKVKRVDFRVRDSLERPHHNSVSDLDLVIATSGMSQFGGFTRPGHLESNPMNTFWFVFKISLSEYYGCAWKEKTGQEGQYLQVTSSSSSDKNKK</sequence>
<evidence type="ECO:0000313" key="4">
    <source>
        <dbReference type="Proteomes" id="UP000297245"/>
    </source>
</evidence>
<keyword evidence="2" id="KW-0812">Transmembrane</keyword>
<evidence type="ECO:0000256" key="1">
    <source>
        <dbReference type="SAM" id="MobiDB-lite"/>
    </source>
</evidence>
<dbReference type="Proteomes" id="UP000297245">
    <property type="component" value="Unassembled WGS sequence"/>
</dbReference>
<keyword evidence="2" id="KW-0472">Membrane</keyword>
<accession>A0A4S8LXP5</accession>
<name>A0A4S8LXP5_DENBC</name>
<feature type="compositionally biased region" description="Basic and acidic residues" evidence="1">
    <location>
        <begin position="126"/>
        <end position="137"/>
    </location>
</feature>
<dbReference type="AlphaFoldDB" id="A0A4S8LXP5"/>
<reference evidence="3 4" key="1">
    <citation type="journal article" date="2019" name="Nat. Ecol. Evol.">
        <title>Megaphylogeny resolves global patterns of mushroom evolution.</title>
        <authorList>
            <person name="Varga T."/>
            <person name="Krizsan K."/>
            <person name="Foldi C."/>
            <person name="Dima B."/>
            <person name="Sanchez-Garcia M."/>
            <person name="Sanchez-Ramirez S."/>
            <person name="Szollosi G.J."/>
            <person name="Szarkandi J.G."/>
            <person name="Papp V."/>
            <person name="Albert L."/>
            <person name="Andreopoulos W."/>
            <person name="Angelini C."/>
            <person name="Antonin V."/>
            <person name="Barry K.W."/>
            <person name="Bougher N.L."/>
            <person name="Buchanan P."/>
            <person name="Buyck B."/>
            <person name="Bense V."/>
            <person name="Catcheside P."/>
            <person name="Chovatia M."/>
            <person name="Cooper J."/>
            <person name="Damon W."/>
            <person name="Desjardin D."/>
            <person name="Finy P."/>
            <person name="Geml J."/>
            <person name="Haridas S."/>
            <person name="Hughes K."/>
            <person name="Justo A."/>
            <person name="Karasinski D."/>
            <person name="Kautmanova I."/>
            <person name="Kiss B."/>
            <person name="Kocsube S."/>
            <person name="Kotiranta H."/>
            <person name="LaButti K.M."/>
            <person name="Lechner B.E."/>
            <person name="Liimatainen K."/>
            <person name="Lipzen A."/>
            <person name="Lukacs Z."/>
            <person name="Mihaltcheva S."/>
            <person name="Morgado L.N."/>
            <person name="Niskanen T."/>
            <person name="Noordeloos M.E."/>
            <person name="Ohm R.A."/>
            <person name="Ortiz-Santana B."/>
            <person name="Ovrebo C."/>
            <person name="Racz N."/>
            <person name="Riley R."/>
            <person name="Savchenko A."/>
            <person name="Shiryaev A."/>
            <person name="Soop K."/>
            <person name="Spirin V."/>
            <person name="Szebenyi C."/>
            <person name="Tomsovsky M."/>
            <person name="Tulloss R.E."/>
            <person name="Uehling J."/>
            <person name="Grigoriev I.V."/>
            <person name="Vagvolgyi C."/>
            <person name="Papp T."/>
            <person name="Martin F.M."/>
            <person name="Miettinen O."/>
            <person name="Hibbett D.S."/>
            <person name="Nagy L.G."/>
        </authorList>
    </citation>
    <scope>NUCLEOTIDE SEQUENCE [LARGE SCALE GENOMIC DNA]</scope>
    <source>
        <strain evidence="3 4">CBS 962.96</strain>
    </source>
</reference>
<keyword evidence="4" id="KW-1185">Reference proteome</keyword>